<dbReference type="RefSeq" id="WP_188368207.1">
    <property type="nucleotide sequence ID" value="NZ_BMDT01000010.1"/>
</dbReference>
<feature type="domain" description="LD-carboxypeptidase C-terminal" evidence="4">
    <location>
        <begin position="213"/>
        <end position="341"/>
    </location>
</feature>
<gene>
    <name evidence="5" type="ORF">GCM10011482_20360</name>
</gene>
<dbReference type="Pfam" id="PF17676">
    <property type="entry name" value="Peptidase_S66C"/>
    <property type="match status" value="1"/>
</dbReference>
<evidence type="ECO:0000313" key="5">
    <source>
        <dbReference type="EMBL" id="GGI66382.1"/>
    </source>
</evidence>
<dbReference type="AlphaFoldDB" id="A0A917N6Z6"/>
<dbReference type="InterPro" id="IPR003507">
    <property type="entry name" value="S66_fam"/>
</dbReference>
<dbReference type="PANTHER" id="PTHR30237:SF4">
    <property type="entry name" value="LD-CARBOXYPEPTIDASE C-TERMINAL DOMAIN-CONTAINING PROTEIN"/>
    <property type="match status" value="1"/>
</dbReference>
<dbReference type="PIRSF" id="PIRSF028757">
    <property type="entry name" value="LD-carboxypeptidase"/>
    <property type="match status" value="1"/>
</dbReference>
<evidence type="ECO:0000259" key="3">
    <source>
        <dbReference type="Pfam" id="PF02016"/>
    </source>
</evidence>
<comment type="similarity">
    <text evidence="1">Belongs to the peptidase S66 family.</text>
</comment>
<reference evidence="5" key="1">
    <citation type="journal article" date="2014" name="Int. J. Syst. Evol. Microbiol.">
        <title>Complete genome sequence of Corynebacterium casei LMG S-19264T (=DSM 44701T), isolated from a smear-ripened cheese.</title>
        <authorList>
            <consortium name="US DOE Joint Genome Institute (JGI-PGF)"/>
            <person name="Walter F."/>
            <person name="Albersmeier A."/>
            <person name="Kalinowski J."/>
            <person name="Ruckert C."/>
        </authorList>
    </citation>
    <scope>NUCLEOTIDE SEQUENCE</scope>
    <source>
        <strain evidence="5">CCM 8433</strain>
    </source>
</reference>
<keyword evidence="2" id="KW-0378">Hydrolase</keyword>
<dbReference type="CDD" id="cd07062">
    <property type="entry name" value="Peptidase_S66_mccF_like"/>
    <property type="match status" value="1"/>
</dbReference>
<dbReference type="PANTHER" id="PTHR30237">
    <property type="entry name" value="MURAMOYLTETRAPEPTIDE CARBOXYPEPTIDASE"/>
    <property type="match status" value="1"/>
</dbReference>
<evidence type="ECO:0000259" key="4">
    <source>
        <dbReference type="Pfam" id="PF17676"/>
    </source>
</evidence>
<dbReference type="GO" id="GO:0016787">
    <property type="term" value="F:hydrolase activity"/>
    <property type="evidence" value="ECO:0007669"/>
    <property type="project" value="UniProtKB-KW"/>
</dbReference>
<dbReference type="InterPro" id="IPR027461">
    <property type="entry name" value="Carboxypeptidase_A_C_sf"/>
</dbReference>
<organism evidence="5 6">
    <name type="scientific">Enterococcus alcedinis</name>
    <dbReference type="NCBI Taxonomy" id="1274384"/>
    <lineage>
        <taxon>Bacteria</taxon>
        <taxon>Bacillati</taxon>
        <taxon>Bacillota</taxon>
        <taxon>Bacilli</taxon>
        <taxon>Lactobacillales</taxon>
        <taxon>Enterococcaceae</taxon>
        <taxon>Enterococcus</taxon>
    </lineage>
</organism>
<proteinExistence type="inferred from homology"/>
<keyword evidence="6" id="KW-1185">Reference proteome</keyword>
<dbReference type="EMBL" id="BMDT01000010">
    <property type="protein sequence ID" value="GGI66382.1"/>
    <property type="molecule type" value="Genomic_DNA"/>
</dbReference>
<dbReference type="Pfam" id="PF02016">
    <property type="entry name" value="Peptidase_S66"/>
    <property type="match status" value="1"/>
</dbReference>
<dbReference type="InterPro" id="IPR029062">
    <property type="entry name" value="Class_I_gatase-like"/>
</dbReference>
<protein>
    <submittedName>
        <fullName evidence="5">LD-carboxypeptidase</fullName>
    </submittedName>
</protein>
<evidence type="ECO:0000313" key="6">
    <source>
        <dbReference type="Proteomes" id="UP000622610"/>
    </source>
</evidence>
<feature type="domain" description="LD-carboxypeptidase N-terminal" evidence="3">
    <location>
        <begin position="13"/>
        <end position="138"/>
    </location>
</feature>
<dbReference type="InterPro" id="IPR040449">
    <property type="entry name" value="Peptidase_S66_N"/>
</dbReference>
<dbReference type="Gene3D" id="3.40.50.10740">
    <property type="entry name" value="Class I glutamine amidotransferase-like"/>
    <property type="match status" value="1"/>
</dbReference>
<dbReference type="Proteomes" id="UP000622610">
    <property type="component" value="Unassembled WGS sequence"/>
</dbReference>
<dbReference type="Gene3D" id="3.50.30.60">
    <property type="entry name" value="LD-carboxypeptidase A C-terminal domain-like"/>
    <property type="match status" value="1"/>
</dbReference>
<evidence type="ECO:0000256" key="1">
    <source>
        <dbReference type="ARBA" id="ARBA00010233"/>
    </source>
</evidence>
<dbReference type="SUPFAM" id="SSF141986">
    <property type="entry name" value="LD-carboxypeptidase A C-terminal domain-like"/>
    <property type="match status" value="1"/>
</dbReference>
<accession>A0A917N6Z6</accession>
<reference evidence="5" key="2">
    <citation type="submission" date="2020-09" db="EMBL/GenBank/DDBJ databases">
        <authorList>
            <person name="Sun Q."/>
            <person name="Sedlacek I."/>
        </authorList>
    </citation>
    <scope>NUCLEOTIDE SEQUENCE</scope>
    <source>
        <strain evidence="5">CCM 8433</strain>
    </source>
</reference>
<dbReference type="InterPro" id="IPR040921">
    <property type="entry name" value="Peptidase_S66C"/>
</dbReference>
<dbReference type="InterPro" id="IPR027478">
    <property type="entry name" value="LdcA_N"/>
</dbReference>
<dbReference type="SUPFAM" id="SSF52317">
    <property type="entry name" value="Class I glutamine amidotransferase-like"/>
    <property type="match status" value="1"/>
</dbReference>
<name>A0A917N6Z6_9ENTE</name>
<comment type="caution">
    <text evidence="5">The sequence shown here is derived from an EMBL/GenBank/DDBJ whole genome shotgun (WGS) entry which is preliminary data.</text>
</comment>
<sequence length="359" mass="40179">MIKAPTLKKGDKIAIVSLSSGTLGEAFCTHSLNLGAKRLEALGFVPVFMPHALKGIDYVKAHPEKRAADLKAAFADSEIKAIVCAIGGEDTFLTWPYLWEDTEFRSLVQKNPKIFTGYSDSTVNHLLFYKLGMTSYYGPAFLTDFAELGPEMLPYSLKNVQRFLGINPQAPIVSSPVWYSERTDFSEQSLGVPRMVHPETKGHEWLQGERAFSGPLLGGCVESLFDLLAGERDPKEKEIGERYQIFPSAKEWQGKIVFLETSEEKPTPDNLRRMLQTLKEAEVFEGAAGLLFGKPQDEAYYQEYKTVICEVIDQPDFPVLYNLNFGHAYPRTVLPYGVEMSVSADGATLSFEETLFNEE</sequence>
<evidence type="ECO:0000256" key="2">
    <source>
        <dbReference type="ARBA" id="ARBA00022801"/>
    </source>
</evidence>